<evidence type="ECO:0000256" key="2">
    <source>
        <dbReference type="ARBA" id="ARBA00023002"/>
    </source>
</evidence>
<name>A0A9P5CMU8_CRYP1</name>
<evidence type="ECO:0000259" key="3">
    <source>
        <dbReference type="SMART" id="SM00829"/>
    </source>
</evidence>
<dbReference type="GO" id="GO:0016651">
    <property type="term" value="F:oxidoreductase activity, acting on NAD(P)H"/>
    <property type="evidence" value="ECO:0007669"/>
    <property type="project" value="InterPro"/>
</dbReference>
<dbReference type="SUPFAM" id="SSF51735">
    <property type="entry name" value="NAD(P)-binding Rossmann-fold domains"/>
    <property type="match status" value="1"/>
</dbReference>
<dbReference type="OrthoDB" id="48317at2759"/>
<comment type="caution">
    <text evidence="4">The sequence shown here is derived from an EMBL/GenBank/DDBJ whole genome shotgun (WGS) entry which is preliminary data.</text>
</comment>
<dbReference type="Pfam" id="PF08240">
    <property type="entry name" value="ADH_N"/>
    <property type="match status" value="1"/>
</dbReference>
<protein>
    <submittedName>
        <fullName evidence="4">Zinc-binding oxidoreductase CipB</fullName>
    </submittedName>
</protein>
<accession>A0A9P5CMU8</accession>
<dbReference type="GeneID" id="63840719"/>
<gene>
    <name evidence="4" type="ORF">M406DRAFT_357102</name>
</gene>
<dbReference type="PANTHER" id="PTHR45348:SF2">
    <property type="entry name" value="ZINC-TYPE ALCOHOL DEHYDROGENASE-LIKE PROTEIN C2E1P3.01"/>
    <property type="match status" value="1"/>
</dbReference>
<keyword evidence="2" id="KW-0560">Oxidoreductase</keyword>
<evidence type="ECO:0000256" key="1">
    <source>
        <dbReference type="ARBA" id="ARBA00008072"/>
    </source>
</evidence>
<dbReference type="CDD" id="cd08249">
    <property type="entry name" value="enoyl_reductase_like"/>
    <property type="match status" value="1"/>
</dbReference>
<dbReference type="EMBL" id="MU032349">
    <property type="protein sequence ID" value="KAF3763461.1"/>
    <property type="molecule type" value="Genomic_DNA"/>
</dbReference>
<dbReference type="InterPro" id="IPR011032">
    <property type="entry name" value="GroES-like_sf"/>
</dbReference>
<evidence type="ECO:0000313" key="5">
    <source>
        <dbReference type="Proteomes" id="UP000803844"/>
    </source>
</evidence>
<dbReference type="InterPro" id="IPR020843">
    <property type="entry name" value="ER"/>
</dbReference>
<dbReference type="Gene3D" id="3.90.180.10">
    <property type="entry name" value="Medium-chain alcohol dehydrogenases, catalytic domain"/>
    <property type="match status" value="1"/>
</dbReference>
<dbReference type="AlphaFoldDB" id="A0A9P5CMU8"/>
<dbReference type="SMART" id="SM00829">
    <property type="entry name" value="PKS_ER"/>
    <property type="match status" value="1"/>
</dbReference>
<proteinExistence type="inferred from homology"/>
<dbReference type="InterPro" id="IPR047122">
    <property type="entry name" value="Trans-enoyl_RdTase-like"/>
</dbReference>
<evidence type="ECO:0000313" key="4">
    <source>
        <dbReference type="EMBL" id="KAF3763461.1"/>
    </source>
</evidence>
<reference evidence="4" key="1">
    <citation type="journal article" date="2020" name="Phytopathology">
        <title>Genome sequence of the chestnut blight fungus Cryphonectria parasitica EP155: A fundamental resource for an archetypical invasive plant pathogen.</title>
        <authorList>
            <person name="Crouch J.A."/>
            <person name="Dawe A."/>
            <person name="Aerts A."/>
            <person name="Barry K."/>
            <person name="Churchill A.C.L."/>
            <person name="Grimwood J."/>
            <person name="Hillman B."/>
            <person name="Milgroom M.G."/>
            <person name="Pangilinan J."/>
            <person name="Smith M."/>
            <person name="Salamov A."/>
            <person name="Schmutz J."/>
            <person name="Yadav J."/>
            <person name="Grigoriev I.V."/>
            <person name="Nuss D."/>
        </authorList>
    </citation>
    <scope>NUCLEOTIDE SEQUENCE</scope>
    <source>
        <strain evidence="4">EP155</strain>
    </source>
</reference>
<dbReference type="Gene3D" id="3.40.50.720">
    <property type="entry name" value="NAD(P)-binding Rossmann-like Domain"/>
    <property type="match status" value="1"/>
</dbReference>
<feature type="domain" description="Enoyl reductase (ER)" evidence="3">
    <location>
        <begin position="18"/>
        <end position="386"/>
    </location>
</feature>
<organism evidence="4 5">
    <name type="scientific">Cryphonectria parasitica (strain ATCC 38755 / EP155)</name>
    <dbReference type="NCBI Taxonomy" id="660469"/>
    <lineage>
        <taxon>Eukaryota</taxon>
        <taxon>Fungi</taxon>
        <taxon>Dikarya</taxon>
        <taxon>Ascomycota</taxon>
        <taxon>Pezizomycotina</taxon>
        <taxon>Sordariomycetes</taxon>
        <taxon>Sordariomycetidae</taxon>
        <taxon>Diaporthales</taxon>
        <taxon>Cryphonectriaceae</taxon>
        <taxon>Cryphonectria-Endothia species complex</taxon>
        <taxon>Cryphonectria</taxon>
    </lineage>
</organism>
<dbReference type="Proteomes" id="UP000803844">
    <property type="component" value="Unassembled WGS sequence"/>
</dbReference>
<dbReference type="PANTHER" id="PTHR45348">
    <property type="entry name" value="HYPOTHETICAL OXIDOREDUCTASE (EUROFUNG)"/>
    <property type="match status" value="1"/>
</dbReference>
<dbReference type="InterPro" id="IPR036291">
    <property type="entry name" value="NAD(P)-bd_dom_sf"/>
</dbReference>
<comment type="similarity">
    <text evidence="1">Belongs to the zinc-containing alcohol dehydrogenase family.</text>
</comment>
<sequence length="388" mass="41176">MAAKTPENHAAWISKAKGPLSISPAPYTPPGPDQVVVRVHAIAMNLIDWMKQEVGDMMYGWIKYPFILGNDVAGEIVEVGTKVQKSGQFRPGQRVTGLALGMDSRSAKAAEGGFQEYVVLRSNSVSAIPDDMAYEKACVLPLCLSTAASGLFCDKYLALNHPSVENYIHKAGAGDVVVVWGASTAVGMNAVQLLVAAGYRVVATAGVHNFDTIRGLGATEVFSYRSKTCVKEIVDAVGRLTSDGRTKCGGAMAIGEASIKPCIEILATCCKGSERKFVASMSMDGPAKMAPGAFGMVSFLAKMVWAQITTLVKKTMKGVTVQFVWGTELVDSDVAKVVYSDFLPAALASGRFVPMPEPQVIGQGLEKVQEAFEVGKKGVSAKKIVITL</sequence>
<dbReference type="SUPFAM" id="SSF50129">
    <property type="entry name" value="GroES-like"/>
    <property type="match status" value="1"/>
</dbReference>
<keyword evidence="5" id="KW-1185">Reference proteome</keyword>
<dbReference type="RefSeq" id="XP_040774422.1">
    <property type="nucleotide sequence ID" value="XM_040923590.1"/>
</dbReference>
<dbReference type="InterPro" id="IPR013154">
    <property type="entry name" value="ADH-like_N"/>
</dbReference>